<dbReference type="OrthoDB" id="5243561at2"/>
<dbReference type="KEGG" id="ace:Acel_1033"/>
<evidence type="ECO:0000313" key="2">
    <source>
        <dbReference type="EMBL" id="ABK52806.1"/>
    </source>
</evidence>
<accession>A0LTP6</accession>
<feature type="domain" description="ACT" evidence="1">
    <location>
        <begin position="76"/>
        <end position="135"/>
    </location>
</feature>
<reference evidence="2 3" key="1">
    <citation type="journal article" date="2009" name="Genome Res.">
        <title>Complete genome of the cellulolytic thermophile Acidothermus cellulolyticus 11B provides insights into its ecophysiological and evolutionary adaptations.</title>
        <authorList>
            <person name="Barabote R.D."/>
            <person name="Xie G."/>
            <person name="Leu D.H."/>
            <person name="Normand P."/>
            <person name="Necsulea A."/>
            <person name="Daubin V."/>
            <person name="Medigue C."/>
            <person name="Adney W.S."/>
            <person name="Xu X.C."/>
            <person name="Lapidus A."/>
            <person name="Parales R.E."/>
            <person name="Detter C."/>
            <person name="Pujic P."/>
            <person name="Bruce D."/>
            <person name="Lavire C."/>
            <person name="Challacombe J.F."/>
            <person name="Brettin T.S."/>
            <person name="Berry A.M."/>
        </authorList>
    </citation>
    <scope>NUCLEOTIDE SEQUENCE [LARGE SCALE GENOMIC DNA]</scope>
    <source>
        <strain evidence="3">ATCC 43068 / DSM 8971 / 11B</strain>
    </source>
</reference>
<sequence>MTVRRIDYYYVTVPDAPGEGRRVFSSLAERGVNLLAVLAFPVGDGKSQVDLVPEDPAALESAAGQAGLELSPRKHAFLVQDDDRVGAMAEVAGKLADAGINVTAAAAVAAGNGRYGMLLWVSPADYETAATVLGA</sequence>
<dbReference type="HOGENOM" id="CLU_153691_0_0_11"/>
<dbReference type="PROSITE" id="PS51671">
    <property type="entry name" value="ACT"/>
    <property type="match status" value="1"/>
</dbReference>
<dbReference type="InterPro" id="IPR045865">
    <property type="entry name" value="ACT-like_dom_sf"/>
</dbReference>
<dbReference type="Gene3D" id="3.30.2130.10">
    <property type="entry name" value="VC0802-like"/>
    <property type="match status" value="1"/>
</dbReference>
<dbReference type="SUPFAM" id="SSF55021">
    <property type="entry name" value="ACT-like"/>
    <property type="match status" value="1"/>
</dbReference>
<evidence type="ECO:0000313" key="3">
    <source>
        <dbReference type="Proteomes" id="UP000008221"/>
    </source>
</evidence>
<dbReference type="InterPro" id="IPR002912">
    <property type="entry name" value="ACT_dom"/>
</dbReference>
<evidence type="ECO:0000259" key="1">
    <source>
        <dbReference type="PROSITE" id="PS51671"/>
    </source>
</evidence>
<gene>
    <name evidence="2" type="ordered locus">Acel_1033</name>
</gene>
<dbReference type="EMBL" id="CP000481">
    <property type="protein sequence ID" value="ABK52806.1"/>
    <property type="molecule type" value="Genomic_DNA"/>
</dbReference>
<name>A0LTP6_ACIC1</name>
<protein>
    <submittedName>
        <fullName evidence="2">ACT domain-containing protein</fullName>
    </submittedName>
</protein>
<dbReference type="RefSeq" id="WP_011719869.1">
    <property type="nucleotide sequence ID" value="NC_008578.1"/>
</dbReference>
<dbReference type="CDD" id="cd02116">
    <property type="entry name" value="ACT"/>
    <property type="match status" value="1"/>
</dbReference>
<dbReference type="Proteomes" id="UP000008221">
    <property type="component" value="Chromosome"/>
</dbReference>
<dbReference type="STRING" id="351607.Acel_1033"/>
<dbReference type="AlphaFoldDB" id="A0LTP6"/>
<proteinExistence type="predicted"/>
<dbReference type="InParanoid" id="A0LTP6"/>
<dbReference type="eggNOG" id="COG4747">
    <property type="taxonomic scope" value="Bacteria"/>
</dbReference>
<organism evidence="2 3">
    <name type="scientific">Acidothermus cellulolyticus (strain ATCC 43068 / DSM 8971 / 11B)</name>
    <dbReference type="NCBI Taxonomy" id="351607"/>
    <lineage>
        <taxon>Bacteria</taxon>
        <taxon>Bacillati</taxon>
        <taxon>Actinomycetota</taxon>
        <taxon>Actinomycetes</taxon>
        <taxon>Acidothermales</taxon>
        <taxon>Acidothermaceae</taxon>
        <taxon>Acidothermus</taxon>
    </lineage>
</organism>
<keyword evidence="3" id="KW-1185">Reference proteome</keyword>